<gene>
    <name evidence="1" type="ORF">FEZ08_10760</name>
</gene>
<reference evidence="1 2" key="1">
    <citation type="submission" date="2019-05" db="EMBL/GenBank/DDBJ databases">
        <title>Culicoidintestinum kansasii gen. nov., sp. nov. from the gastrointestinal tract of the biting midge, Culicoides sonorensis.</title>
        <authorList>
            <person name="Neupane S."/>
            <person name="Ghosh A."/>
            <person name="Gunther S."/>
            <person name="Martin K."/>
            <person name="Zurek L."/>
        </authorList>
    </citation>
    <scope>NUCLEOTIDE SEQUENCE [LARGE SCALE GENOMIC DNA]</scope>
    <source>
        <strain evidence="1 2">CS-1</strain>
    </source>
</reference>
<dbReference type="Gene3D" id="3.10.450.40">
    <property type="match status" value="1"/>
</dbReference>
<dbReference type="InParanoid" id="A0A5R8Q7E1"/>
<comment type="caution">
    <text evidence="1">The sequence shown here is derived from an EMBL/GenBank/DDBJ whole genome shotgun (WGS) entry which is preliminary data.</text>
</comment>
<organism evidence="1 2">
    <name type="scientific">Culicoidibacter larvae</name>
    <dbReference type="NCBI Taxonomy" id="2579976"/>
    <lineage>
        <taxon>Bacteria</taxon>
        <taxon>Bacillati</taxon>
        <taxon>Bacillota</taxon>
        <taxon>Culicoidibacteria</taxon>
        <taxon>Culicoidibacterales</taxon>
        <taxon>Culicoidibacteraceae</taxon>
        <taxon>Culicoidibacter</taxon>
    </lineage>
</organism>
<dbReference type="AlphaFoldDB" id="A0A5R8Q7E1"/>
<evidence type="ECO:0000313" key="1">
    <source>
        <dbReference type="EMBL" id="TLG71367.1"/>
    </source>
</evidence>
<dbReference type="InterPro" id="IPR020288">
    <property type="entry name" value="Sheath_initiator"/>
</dbReference>
<sequence length="128" mass="14781">MLPEMQLSQEKRDFGNITYAIVNGRLVEKISDKDALLQTIEKILSTERYKFLAYDHNFGVELSGLENVDRDIYKEIIKTRISDALKADDRVESIDNFEISFAKDSVTVIFQVTSVFGQFVKEMIYSEI</sequence>
<keyword evidence="2" id="KW-1185">Reference proteome</keyword>
<dbReference type="Pfam" id="PF10934">
    <property type="entry name" value="Sheath_initiator"/>
    <property type="match status" value="1"/>
</dbReference>
<dbReference type="SUPFAM" id="SSF160719">
    <property type="entry name" value="gpW/gp25-like"/>
    <property type="match status" value="1"/>
</dbReference>
<dbReference type="OrthoDB" id="89089at2"/>
<dbReference type="Proteomes" id="UP000306912">
    <property type="component" value="Unassembled WGS sequence"/>
</dbReference>
<evidence type="ECO:0000313" key="2">
    <source>
        <dbReference type="Proteomes" id="UP000306912"/>
    </source>
</evidence>
<dbReference type="RefSeq" id="WP_138192249.1">
    <property type="nucleotide sequence ID" value="NZ_VBWP01000012.1"/>
</dbReference>
<proteinExistence type="predicted"/>
<protein>
    <submittedName>
        <fullName evidence="1">DUF2634 domain-containing protein</fullName>
    </submittedName>
</protein>
<accession>A0A5R8Q7E1</accession>
<dbReference type="FunCoup" id="A0A5R8Q7E1">
    <property type="interactions" value="29"/>
</dbReference>
<name>A0A5R8Q7E1_9FIRM</name>
<dbReference type="EMBL" id="VBWP01000012">
    <property type="protein sequence ID" value="TLG71367.1"/>
    <property type="molecule type" value="Genomic_DNA"/>
</dbReference>